<sequence>MDFMKLPSLPSWFVVALTAGLLCGTSQAVVYLWTGAAANGNWNDSGNWDSNGIPPDTAPANNIDANGFNLHPDHQVRFSSTTMPTTNIPSLGGGNSANNRATPTLILDSGGVLNMNLSAARDDGVWTQSGNRTVFTIGDGIGPAGDTTLNLSIAGSLNRHNNGITHTYLVNSDGVFTIAGNGALAYSFNDSRFTQIILDGGTFDTNRSINRFTTNNNFVDFLAIGSSFTAHFGNSFGNMGAVQGQIGTNTFFRSSNDVLLMAVDNGNDTFTVTAIPEPSSAILALSGLMTLVFARRRK</sequence>
<evidence type="ECO:0000313" key="1">
    <source>
        <dbReference type="EMBL" id="BDS06084.1"/>
    </source>
</evidence>
<reference evidence="1" key="1">
    <citation type="submission" date="2024-07" db="EMBL/GenBank/DDBJ databases">
        <title>Complete genome sequence of Verrucomicrobiaceae bacterium NT6N.</title>
        <authorList>
            <person name="Huang C."/>
            <person name="Takami H."/>
            <person name="Hamasaki K."/>
        </authorList>
    </citation>
    <scope>NUCLEOTIDE SEQUENCE</scope>
    <source>
        <strain evidence="1">NT6N</strain>
    </source>
</reference>
<organism evidence="1">
    <name type="scientific">Oceaniferula spumae</name>
    <dbReference type="NCBI Taxonomy" id="2979115"/>
    <lineage>
        <taxon>Bacteria</taxon>
        <taxon>Pseudomonadati</taxon>
        <taxon>Verrucomicrobiota</taxon>
        <taxon>Verrucomicrobiia</taxon>
        <taxon>Verrucomicrobiales</taxon>
        <taxon>Verrucomicrobiaceae</taxon>
        <taxon>Oceaniferula</taxon>
    </lineage>
</organism>
<dbReference type="AlphaFoldDB" id="A0AAT9FJA2"/>
<dbReference type="EMBL" id="AP026866">
    <property type="protein sequence ID" value="BDS06084.1"/>
    <property type="molecule type" value="Genomic_DNA"/>
</dbReference>
<name>A0AAT9FJA2_9BACT</name>
<proteinExistence type="predicted"/>
<dbReference type="KEGG" id="osu:NT6N_11240"/>
<evidence type="ECO:0008006" key="2">
    <source>
        <dbReference type="Google" id="ProtNLM"/>
    </source>
</evidence>
<gene>
    <name evidence="1" type="ORF">NT6N_11240</name>
</gene>
<protein>
    <recommendedName>
        <fullName evidence="2">PEP-CTERM protein-sorting domain-containing protein</fullName>
    </recommendedName>
</protein>
<accession>A0AAT9FJA2</accession>